<organism evidence="2">
    <name type="scientific">Caenorhabditis brenneri</name>
    <name type="common">Nematode worm</name>
    <dbReference type="NCBI Taxonomy" id="135651"/>
    <lineage>
        <taxon>Eukaryota</taxon>
        <taxon>Metazoa</taxon>
        <taxon>Ecdysozoa</taxon>
        <taxon>Nematoda</taxon>
        <taxon>Chromadorea</taxon>
        <taxon>Rhabditida</taxon>
        <taxon>Rhabditina</taxon>
        <taxon>Rhabditomorpha</taxon>
        <taxon>Rhabditoidea</taxon>
        <taxon>Rhabditidae</taxon>
        <taxon>Peloderinae</taxon>
        <taxon>Caenorhabditis</taxon>
    </lineage>
</organism>
<dbReference type="Proteomes" id="UP000008068">
    <property type="component" value="Unassembled WGS sequence"/>
</dbReference>
<accession>G0MXE1</accession>
<sequence length="255" mass="30177">MPLMPFSHDYHEARNELYRDRCEIGFRVFGKIVENLTGLSNRYNRQFFSPPLQCAEQMLRICKRIDEGLKKFVPNYELLFELNEELVAKQQKQFLFMRKAADIFLRSFGGFETKTIAGLYNQWISIAGWRHDEEAFLCLESRFPFPNIAHEEFMENFEISQIDIFWRSDALVESISDGSEFSLWDFDDEADDDLNFERLSPNHHLRRRLSLLSVATEDSIGDDITYKTVREADFEAFERTWVEYLETEDTTLISP</sequence>
<evidence type="ECO:0000313" key="1">
    <source>
        <dbReference type="EMBL" id="EGT46767.1"/>
    </source>
</evidence>
<dbReference type="HOGENOM" id="CLU_1090812_0_0_1"/>
<keyword evidence="2" id="KW-1185">Reference proteome</keyword>
<dbReference type="EMBL" id="GL379818">
    <property type="protein sequence ID" value="EGT46767.1"/>
    <property type="molecule type" value="Genomic_DNA"/>
</dbReference>
<dbReference type="AlphaFoldDB" id="G0MXE1"/>
<dbReference type="eggNOG" id="ENOG502TKUN">
    <property type="taxonomic scope" value="Eukaryota"/>
</dbReference>
<reference evidence="2" key="1">
    <citation type="submission" date="2011-07" db="EMBL/GenBank/DDBJ databases">
        <authorList>
            <consortium name="Caenorhabditis brenneri Sequencing and Analysis Consortium"/>
            <person name="Wilson R.K."/>
        </authorList>
    </citation>
    <scope>NUCLEOTIDE SEQUENCE [LARGE SCALE GENOMIC DNA]</scope>
    <source>
        <strain evidence="2">PB2801</strain>
    </source>
</reference>
<dbReference type="InParanoid" id="G0MXE1"/>
<protein>
    <submittedName>
        <fullName evidence="1">Uncharacterized protein</fullName>
    </submittedName>
</protein>
<gene>
    <name evidence="1" type="ORF">CAEBREN_00057</name>
</gene>
<proteinExistence type="predicted"/>
<name>G0MXE1_CAEBE</name>
<evidence type="ECO:0000313" key="2">
    <source>
        <dbReference type="Proteomes" id="UP000008068"/>
    </source>
</evidence>